<accession>A0A811S645</accession>
<name>A0A811S645_9POAL</name>
<keyword evidence="2" id="KW-1185">Reference proteome</keyword>
<dbReference type="PANTHER" id="PTHR33116">
    <property type="entry name" value="REVERSE TRANSCRIPTASE ZINC-BINDING DOMAIN-CONTAINING PROTEIN-RELATED-RELATED"/>
    <property type="match status" value="1"/>
</dbReference>
<dbReference type="AlphaFoldDB" id="A0A811S645"/>
<proteinExistence type="predicted"/>
<dbReference type="OrthoDB" id="666231at2759"/>
<sequence length="339" mass="39459">MKQVVSQRLDIQKEALAERYLGLPTKAGRKLSDCFEYLPSQVKGRDVLIKSIAQAVPTYSMSCFLLPLNICNKMRSVVANYWWGSSADNRHMHWMSWERLNQPKHKGGMGFWDMRSFNLAMLGKQGWRLITRPNSLCARVLKGRYYHDTKFLRTTRKKHASSTWRAILAGRDVQQRGLIRRVVDGDSTTIWGDRWIADHFDARPITPSVAGHPNLVSELLTTSGSWNVEAQLYCDSRWVEEMLCPRRDRALIMIGMWALWMLRNRRRHGELTMPVQQAVLWAKDIAYDLWQLSYQFDKPAPAHNRDKWRKPEVGWSKINTDDLRSQESKQGATLSIIER</sequence>
<dbReference type="EMBL" id="CAJGYO010000018">
    <property type="protein sequence ID" value="CAD6337949.1"/>
    <property type="molecule type" value="Genomic_DNA"/>
</dbReference>
<evidence type="ECO:0000313" key="1">
    <source>
        <dbReference type="EMBL" id="CAD6337949.1"/>
    </source>
</evidence>
<comment type="caution">
    <text evidence="1">The sequence shown here is derived from an EMBL/GenBank/DDBJ whole genome shotgun (WGS) entry which is preliminary data.</text>
</comment>
<gene>
    <name evidence="1" type="ORF">NCGR_LOCUS62047</name>
</gene>
<protein>
    <submittedName>
        <fullName evidence="1">Uncharacterized protein</fullName>
    </submittedName>
</protein>
<dbReference type="PANTHER" id="PTHR33116:SF86">
    <property type="entry name" value="REVERSE TRANSCRIPTASE DOMAIN-CONTAINING PROTEIN"/>
    <property type="match status" value="1"/>
</dbReference>
<organism evidence="1 2">
    <name type="scientific">Miscanthus lutarioriparius</name>
    <dbReference type="NCBI Taxonomy" id="422564"/>
    <lineage>
        <taxon>Eukaryota</taxon>
        <taxon>Viridiplantae</taxon>
        <taxon>Streptophyta</taxon>
        <taxon>Embryophyta</taxon>
        <taxon>Tracheophyta</taxon>
        <taxon>Spermatophyta</taxon>
        <taxon>Magnoliopsida</taxon>
        <taxon>Liliopsida</taxon>
        <taxon>Poales</taxon>
        <taxon>Poaceae</taxon>
        <taxon>PACMAD clade</taxon>
        <taxon>Panicoideae</taxon>
        <taxon>Andropogonodae</taxon>
        <taxon>Andropogoneae</taxon>
        <taxon>Saccharinae</taxon>
        <taxon>Miscanthus</taxon>
    </lineage>
</organism>
<reference evidence="1" key="1">
    <citation type="submission" date="2020-10" db="EMBL/GenBank/DDBJ databases">
        <authorList>
            <person name="Han B."/>
            <person name="Lu T."/>
            <person name="Zhao Q."/>
            <person name="Huang X."/>
            <person name="Zhao Y."/>
        </authorList>
    </citation>
    <scope>NUCLEOTIDE SEQUENCE</scope>
</reference>
<dbReference type="Proteomes" id="UP000604825">
    <property type="component" value="Unassembled WGS sequence"/>
</dbReference>
<evidence type="ECO:0000313" key="2">
    <source>
        <dbReference type="Proteomes" id="UP000604825"/>
    </source>
</evidence>